<evidence type="ECO:0000313" key="13">
    <source>
        <dbReference type="EMBL" id="NWS98112.1"/>
    </source>
</evidence>
<protein>
    <submittedName>
        <fullName evidence="13">MMP8 collagenase</fullName>
    </submittedName>
</protein>
<dbReference type="SMART" id="SM00120">
    <property type="entry name" value="HX"/>
    <property type="match status" value="2"/>
</dbReference>
<evidence type="ECO:0000256" key="9">
    <source>
        <dbReference type="PIRSR" id="PIRSR621190-2"/>
    </source>
</evidence>
<evidence type="ECO:0000256" key="6">
    <source>
        <dbReference type="ARBA" id="ARBA00023049"/>
    </source>
</evidence>
<feature type="non-terminal residue" evidence="13">
    <location>
        <position position="159"/>
    </location>
</feature>
<name>A0A7K5JY61_9TYRA</name>
<dbReference type="Gene3D" id="2.110.10.10">
    <property type="entry name" value="Hemopexin-like domain"/>
    <property type="match status" value="1"/>
</dbReference>
<feature type="modified residue" description="Phosphotyrosine; by PKDCC" evidence="10">
    <location>
        <position position="158"/>
    </location>
</feature>
<comment type="caution">
    <text evidence="13">The sequence shown here is derived from an EMBL/GenBank/DDBJ whole genome shotgun (WGS) entry which is preliminary data.</text>
</comment>
<dbReference type="SUPFAM" id="SSF55486">
    <property type="entry name" value="Metalloproteases ('zincins'), catalytic domain"/>
    <property type="match status" value="1"/>
</dbReference>
<feature type="binding site" evidence="9">
    <location>
        <position position="8"/>
    </location>
    <ligand>
        <name>Zn(2+)</name>
        <dbReference type="ChEBI" id="CHEBI:29105"/>
        <label>2</label>
        <note>catalytic</note>
    </ligand>
</feature>
<keyword evidence="5 9" id="KW-0106">Calcium</keyword>
<feature type="binding site" evidence="9">
    <location>
        <position position="127"/>
    </location>
    <ligand>
        <name>Ca(2+)</name>
        <dbReference type="ChEBI" id="CHEBI:29108"/>
        <label>4</label>
    </ligand>
</feature>
<dbReference type="PROSITE" id="PS00024">
    <property type="entry name" value="HEMOPEXIN"/>
    <property type="match status" value="1"/>
</dbReference>
<dbReference type="InterPro" id="IPR024079">
    <property type="entry name" value="MetalloPept_cat_dom_sf"/>
</dbReference>
<feature type="binding site" evidence="9">
    <location>
        <position position="129"/>
    </location>
    <ligand>
        <name>Ca(2+)</name>
        <dbReference type="ChEBI" id="CHEBI:29108"/>
        <label>5</label>
    </ligand>
</feature>
<evidence type="ECO:0000256" key="10">
    <source>
        <dbReference type="PIRSR" id="PIRSR621190-4"/>
    </source>
</evidence>
<evidence type="ECO:0000256" key="7">
    <source>
        <dbReference type="ARBA" id="ARBA00023157"/>
    </source>
</evidence>
<dbReference type="InterPro" id="IPR001818">
    <property type="entry name" value="Pept_M10_metallopeptidase"/>
</dbReference>
<dbReference type="Proteomes" id="UP000525714">
    <property type="component" value="Unassembled WGS sequence"/>
</dbReference>
<dbReference type="Pfam" id="PF00045">
    <property type="entry name" value="Hemopexin"/>
    <property type="match status" value="2"/>
</dbReference>
<keyword evidence="6" id="KW-0482">Metalloprotease</keyword>
<evidence type="ECO:0000313" key="14">
    <source>
        <dbReference type="Proteomes" id="UP000525714"/>
    </source>
</evidence>
<dbReference type="Gene3D" id="3.40.390.10">
    <property type="entry name" value="Collagenase (Catalytic Domain)"/>
    <property type="match status" value="1"/>
</dbReference>
<sequence>SLFHVAAHEFGHSLGLLHFKDPNALMYPVYGKFDPSVLPLHQDDIIRIQYLYGNSQESTEIKDTTETKDPALSNTCGPNLTFDAVTTFRGEIMFFKDKHIWCKHPAVRTADFNLISSFWPRLPPGVDAAYELPEKEETIIFKGNEFWVVKGDTILPGYP</sequence>
<feature type="active site" evidence="8">
    <location>
        <position position="9"/>
    </location>
</feature>
<dbReference type="AlphaFoldDB" id="A0A7K5JY61"/>
<evidence type="ECO:0000256" key="1">
    <source>
        <dbReference type="ARBA" id="ARBA00022670"/>
    </source>
</evidence>
<feature type="binding site" evidence="9">
    <location>
        <position position="18"/>
    </location>
    <ligand>
        <name>Zn(2+)</name>
        <dbReference type="ChEBI" id="CHEBI:29105"/>
        <label>2</label>
        <note>catalytic</note>
    </ligand>
</feature>
<dbReference type="InterPro" id="IPR021190">
    <property type="entry name" value="Pept_M10A"/>
</dbReference>
<evidence type="ECO:0000256" key="4">
    <source>
        <dbReference type="ARBA" id="ARBA00022833"/>
    </source>
</evidence>
<evidence type="ECO:0000256" key="8">
    <source>
        <dbReference type="PIRSR" id="PIRSR621190-1"/>
    </source>
</evidence>
<comment type="cofactor">
    <cofactor evidence="9">
        <name>Zn(2+)</name>
        <dbReference type="ChEBI" id="CHEBI:29105"/>
    </cofactor>
    <text evidence="9">Binds 2 Zn(2+) ions per subunit.</text>
</comment>
<dbReference type="SUPFAM" id="SSF50923">
    <property type="entry name" value="Hemopexin-like domain"/>
    <property type="match status" value="1"/>
</dbReference>
<keyword evidence="3" id="KW-0378">Hydrolase</keyword>
<feature type="binding site" evidence="9">
    <location>
        <position position="83"/>
    </location>
    <ligand>
        <name>Ca(2+)</name>
        <dbReference type="ChEBI" id="CHEBI:29108"/>
        <label>4</label>
    </ligand>
</feature>
<dbReference type="EMBL" id="VYZC01000119">
    <property type="protein sequence ID" value="NWS98112.1"/>
    <property type="molecule type" value="Genomic_DNA"/>
</dbReference>
<evidence type="ECO:0000259" key="12">
    <source>
        <dbReference type="Pfam" id="PF00413"/>
    </source>
</evidence>
<proteinExistence type="predicted"/>
<keyword evidence="2 9" id="KW-0479">Metal-binding</keyword>
<dbReference type="InterPro" id="IPR018487">
    <property type="entry name" value="Hemopexin-like_repeat"/>
</dbReference>
<organism evidence="13 14">
    <name type="scientific">Mionectes macconnelli</name>
    <name type="common">McConnell's flycatcher</name>
    <dbReference type="NCBI Taxonomy" id="254557"/>
    <lineage>
        <taxon>Eukaryota</taxon>
        <taxon>Metazoa</taxon>
        <taxon>Chordata</taxon>
        <taxon>Craniata</taxon>
        <taxon>Vertebrata</taxon>
        <taxon>Euteleostomi</taxon>
        <taxon>Archelosauria</taxon>
        <taxon>Archosauria</taxon>
        <taxon>Dinosauria</taxon>
        <taxon>Saurischia</taxon>
        <taxon>Theropoda</taxon>
        <taxon>Coelurosauria</taxon>
        <taxon>Aves</taxon>
        <taxon>Neognathae</taxon>
        <taxon>Neoaves</taxon>
        <taxon>Telluraves</taxon>
        <taxon>Australaves</taxon>
        <taxon>Passeriformes</taxon>
        <taxon>Tyrannidae</taxon>
        <taxon>Mionectes</taxon>
    </lineage>
</organism>
<feature type="binding site" evidence="9">
    <location>
        <position position="26"/>
    </location>
    <ligand>
        <name>Zn(2+)</name>
        <dbReference type="ChEBI" id="CHEBI:29105"/>
        <label>2</label>
        <note>catalytic</note>
    </ligand>
</feature>
<keyword evidence="7" id="KW-1015">Disulfide bond</keyword>
<accession>A0A7K5JY61</accession>
<dbReference type="InterPro" id="IPR018486">
    <property type="entry name" value="Hemopexin_CS"/>
</dbReference>
<keyword evidence="14" id="KW-1185">Reference proteome</keyword>
<comment type="cofactor">
    <cofactor evidence="9">
        <name>Ca(2+)</name>
        <dbReference type="ChEBI" id="CHEBI:29108"/>
    </cofactor>
    <text evidence="9">Can bind about 5 Ca(2+) ions per subunit.</text>
</comment>
<feature type="non-terminal residue" evidence="13">
    <location>
        <position position="1"/>
    </location>
</feature>
<dbReference type="GO" id="GO:0006508">
    <property type="term" value="P:proteolysis"/>
    <property type="evidence" value="ECO:0007669"/>
    <property type="project" value="UniProtKB-KW"/>
</dbReference>
<dbReference type="GO" id="GO:0030574">
    <property type="term" value="P:collagen catabolic process"/>
    <property type="evidence" value="ECO:0007669"/>
    <property type="project" value="TreeGrafter"/>
</dbReference>
<keyword evidence="1" id="KW-0645">Protease</keyword>
<dbReference type="PANTHER" id="PTHR10201">
    <property type="entry name" value="MATRIX METALLOPROTEINASE"/>
    <property type="match status" value="1"/>
</dbReference>
<dbReference type="GO" id="GO:0005615">
    <property type="term" value="C:extracellular space"/>
    <property type="evidence" value="ECO:0007669"/>
    <property type="project" value="TreeGrafter"/>
</dbReference>
<evidence type="ECO:0000256" key="3">
    <source>
        <dbReference type="ARBA" id="ARBA00022801"/>
    </source>
</evidence>
<dbReference type="Pfam" id="PF00413">
    <property type="entry name" value="Peptidase_M10"/>
    <property type="match status" value="1"/>
</dbReference>
<feature type="domain" description="Peptidase M10 metallopeptidase" evidence="12">
    <location>
        <begin position="1"/>
        <end position="53"/>
    </location>
</feature>
<keyword evidence="4 9" id="KW-0862">Zinc</keyword>
<dbReference type="GO" id="GO:0008270">
    <property type="term" value="F:zinc ion binding"/>
    <property type="evidence" value="ECO:0007669"/>
    <property type="project" value="InterPro"/>
</dbReference>
<dbReference type="PANTHER" id="PTHR10201:SF165">
    <property type="entry name" value="COLLAGENASE 3"/>
    <property type="match status" value="1"/>
</dbReference>
<feature type="repeat" description="Hemopexin" evidence="11">
    <location>
        <begin position="123"/>
        <end position="159"/>
    </location>
</feature>
<evidence type="ECO:0000256" key="2">
    <source>
        <dbReference type="ARBA" id="ARBA00022723"/>
    </source>
</evidence>
<evidence type="ECO:0000256" key="11">
    <source>
        <dbReference type="PROSITE-ProRule" id="PRU01011"/>
    </source>
</evidence>
<dbReference type="InterPro" id="IPR036375">
    <property type="entry name" value="Hemopexin-like_dom_sf"/>
</dbReference>
<feature type="repeat" description="Hemopexin" evidence="11">
    <location>
        <begin position="79"/>
        <end position="122"/>
    </location>
</feature>
<dbReference type="GO" id="GO:0004222">
    <property type="term" value="F:metalloendopeptidase activity"/>
    <property type="evidence" value="ECO:0007669"/>
    <property type="project" value="InterPro"/>
</dbReference>
<reference evidence="13 14" key="1">
    <citation type="submission" date="2019-09" db="EMBL/GenBank/DDBJ databases">
        <title>Bird 10,000 Genomes (B10K) Project - Family phase.</title>
        <authorList>
            <person name="Zhang G."/>
        </authorList>
    </citation>
    <scope>NUCLEOTIDE SEQUENCE [LARGE SCALE GENOMIC DNA]</scope>
    <source>
        <strain evidence="13">B10K-DU-003-16</strain>
        <tissue evidence="13">Mixed tissue sample</tissue>
    </source>
</reference>
<dbReference type="GO" id="GO:0031012">
    <property type="term" value="C:extracellular matrix"/>
    <property type="evidence" value="ECO:0007669"/>
    <property type="project" value="InterPro"/>
</dbReference>
<feature type="binding site" evidence="9">
    <location>
        <position position="12"/>
    </location>
    <ligand>
        <name>Zn(2+)</name>
        <dbReference type="ChEBI" id="CHEBI:29105"/>
        <label>2</label>
        <note>catalytic</note>
    </ligand>
</feature>
<gene>
    <name evidence="13" type="primary">Mmp8</name>
    <name evidence="13" type="ORF">MIOMAC_R12249</name>
</gene>
<dbReference type="PROSITE" id="PS51642">
    <property type="entry name" value="HEMOPEXIN_2"/>
    <property type="match status" value="2"/>
</dbReference>
<dbReference type="PRINTS" id="PR00138">
    <property type="entry name" value="MATRIXIN"/>
</dbReference>
<evidence type="ECO:0000256" key="5">
    <source>
        <dbReference type="ARBA" id="ARBA00022837"/>
    </source>
</evidence>
<dbReference type="GO" id="GO:0030198">
    <property type="term" value="P:extracellular matrix organization"/>
    <property type="evidence" value="ECO:0007669"/>
    <property type="project" value="TreeGrafter"/>
</dbReference>